<evidence type="ECO:0000256" key="1">
    <source>
        <dbReference type="SAM" id="MobiDB-lite"/>
    </source>
</evidence>
<keyword evidence="3" id="KW-1185">Reference proteome</keyword>
<feature type="region of interest" description="Disordered" evidence="1">
    <location>
        <begin position="7"/>
        <end position="31"/>
    </location>
</feature>
<dbReference type="EMBL" id="BQNB010016605">
    <property type="protein sequence ID" value="GJT53642.1"/>
    <property type="molecule type" value="Genomic_DNA"/>
</dbReference>
<sequence length="265" mass="29747">MVIKLKEGRAGGSRSFRREIDRDGGESRRQTAVGGVLRQTAAGVVVTSDVVVTSGDHLTYFGVDMGCDTSSKCKIVMAPSLASYGKEDDYGNFILSRASAHTPGGYVLLHHMMEKLMVIVESGRNFVHGDVKPENFLLGQPETPNEKRLYLCDLGLDTDIPAFFPKLKTLEVTTTIDAFTMTVLIRILRFSPILESFNLIIKKVEKRNRLGDPRFLLEHVNALEEIVFSWHSKVKYHEKSLKMMKKLSKLHKASSTVKLIYVLEE</sequence>
<protein>
    <submittedName>
        <fullName evidence="2">F-box domain containing protein</fullName>
    </submittedName>
</protein>
<evidence type="ECO:0000313" key="3">
    <source>
        <dbReference type="Proteomes" id="UP001151760"/>
    </source>
</evidence>
<comment type="caution">
    <text evidence="2">The sequence shown here is derived from an EMBL/GenBank/DDBJ whole genome shotgun (WGS) entry which is preliminary data.</text>
</comment>
<dbReference type="Proteomes" id="UP001151760">
    <property type="component" value="Unassembled WGS sequence"/>
</dbReference>
<evidence type="ECO:0000313" key="2">
    <source>
        <dbReference type="EMBL" id="GJT53642.1"/>
    </source>
</evidence>
<reference evidence="2" key="1">
    <citation type="journal article" date="2022" name="Int. J. Mol. Sci.">
        <title>Draft Genome of Tanacetum Coccineum: Genomic Comparison of Closely Related Tanacetum-Family Plants.</title>
        <authorList>
            <person name="Yamashiro T."/>
            <person name="Shiraishi A."/>
            <person name="Nakayama K."/>
            <person name="Satake H."/>
        </authorList>
    </citation>
    <scope>NUCLEOTIDE SEQUENCE</scope>
</reference>
<dbReference type="InterPro" id="IPR008271">
    <property type="entry name" value="Ser/Thr_kinase_AS"/>
</dbReference>
<dbReference type="PROSITE" id="PS00108">
    <property type="entry name" value="PROTEIN_KINASE_ST"/>
    <property type="match status" value="1"/>
</dbReference>
<proteinExistence type="predicted"/>
<reference evidence="2" key="2">
    <citation type="submission" date="2022-01" db="EMBL/GenBank/DDBJ databases">
        <authorList>
            <person name="Yamashiro T."/>
            <person name="Shiraishi A."/>
            <person name="Satake H."/>
            <person name="Nakayama K."/>
        </authorList>
    </citation>
    <scope>NUCLEOTIDE SEQUENCE</scope>
</reference>
<dbReference type="InterPro" id="IPR011009">
    <property type="entry name" value="Kinase-like_dom_sf"/>
</dbReference>
<organism evidence="2 3">
    <name type="scientific">Tanacetum coccineum</name>
    <dbReference type="NCBI Taxonomy" id="301880"/>
    <lineage>
        <taxon>Eukaryota</taxon>
        <taxon>Viridiplantae</taxon>
        <taxon>Streptophyta</taxon>
        <taxon>Embryophyta</taxon>
        <taxon>Tracheophyta</taxon>
        <taxon>Spermatophyta</taxon>
        <taxon>Magnoliopsida</taxon>
        <taxon>eudicotyledons</taxon>
        <taxon>Gunneridae</taxon>
        <taxon>Pentapetalae</taxon>
        <taxon>asterids</taxon>
        <taxon>campanulids</taxon>
        <taxon>Asterales</taxon>
        <taxon>Asteraceae</taxon>
        <taxon>Asteroideae</taxon>
        <taxon>Anthemideae</taxon>
        <taxon>Anthemidinae</taxon>
        <taxon>Tanacetum</taxon>
    </lineage>
</organism>
<name>A0ABQ5ERW1_9ASTR</name>
<dbReference type="Gene3D" id="1.10.510.10">
    <property type="entry name" value="Transferase(Phosphotransferase) domain 1"/>
    <property type="match status" value="1"/>
</dbReference>
<dbReference type="SUPFAM" id="SSF56112">
    <property type="entry name" value="Protein kinase-like (PK-like)"/>
    <property type="match status" value="1"/>
</dbReference>
<accession>A0ABQ5ERW1</accession>
<gene>
    <name evidence="2" type="ORF">Tco_0988696</name>
</gene>
<feature type="compositionally biased region" description="Basic and acidic residues" evidence="1">
    <location>
        <begin position="16"/>
        <end position="29"/>
    </location>
</feature>